<accession>A0ACB8XA94</accession>
<comment type="caution">
    <text evidence="1">The sequence shown here is derived from an EMBL/GenBank/DDBJ whole genome shotgun (WGS) entry which is preliminary data.</text>
</comment>
<evidence type="ECO:0000313" key="1">
    <source>
        <dbReference type="EMBL" id="KAI3376633.1"/>
    </source>
</evidence>
<evidence type="ECO:0000313" key="2">
    <source>
        <dbReference type="Proteomes" id="UP000831701"/>
    </source>
</evidence>
<dbReference type="EMBL" id="CM041532">
    <property type="protein sequence ID" value="KAI3376633.1"/>
    <property type="molecule type" value="Genomic_DNA"/>
</dbReference>
<name>A0ACB8XA94_9TELE</name>
<reference evidence="1" key="1">
    <citation type="submission" date="2022-04" db="EMBL/GenBank/DDBJ databases">
        <title>Jade perch genome.</title>
        <authorList>
            <person name="Chao B."/>
        </authorList>
    </citation>
    <scope>NUCLEOTIDE SEQUENCE</scope>
    <source>
        <strain evidence="1">CB-2022</strain>
    </source>
</reference>
<keyword evidence="2" id="KW-1185">Reference proteome</keyword>
<gene>
    <name evidence="1" type="ORF">L3Q82_017066</name>
</gene>
<protein>
    <submittedName>
        <fullName evidence="1">Uncharacterized protein</fullName>
    </submittedName>
</protein>
<proteinExistence type="predicted"/>
<organism evidence="1 2">
    <name type="scientific">Scortum barcoo</name>
    <name type="common">barcoo grunter</name>
    <dbReference type="NCBI Taxonomy" id="214431"/>
    <lineage>
        <taxon>Eukaryota</taxon>
        <taxon>Metazoa</taxon>
        <taxon>Chordata</taxon>
        <taxon>Craniata</taxon>
        <taxon>Vertebrata</taxon>
        <taxon>Euteleostomi</taxon>
        <taxon>Actinopterygii</taxon>
        <taxon>Neopterygii</taxon>
        <taxon>Teleostei</taxon>
        <taxon>Neoteleostei</taxon>
        <taxon>Acanthomorphata</taxon>
        <taxon>Eupercaria</taxon>
        <taxon>Centrarchiformes</taxon>
        <taxon>Terapontoidei</taxon>
        <taxon>Terapontidae</taxon>
        <taxon>Scortum</taxon>
    </lineage>
</organism>
<dbReference type="Proteomes" id="UP000831701">
    <property type="component" value="Chromosome 2"/>
</dbReference>
<sequence>MSHREEAPGKTQDTLERLCLSAGLGTPRVPLEELEEVSGVNESLKYLKELEWTRPLPLVAPPERQQQQRKQSGYQCQRCAKRWIGGMKVEFVESLKRVDREEARVSPSMLMRSHCIQRDHIRVRRVKLSTSGQLQESEGTSPQYQSAAMLPIINPPTAAQGSTRDYNGNKPPGFAVFTSSVIRNWQRSEYADDASVFNNADLAYGRVRKEEVRGGSPLEGPPPPTVSEISAPASSASRCVKSLPLSGAAPCVCVCGGHDNNLFLVMCAVDGEMDGGREVTKRGMVGMERGAADRDGTGRGEEDEEVEGGLATYAAVLSRPVDHRLVVGRIPFEHERTAEKGHLFFPGQRSPEAGRALLLTDRRYAWRGAPVFAAHVKRTVLPAAPA</sequence>